<dbReference type="CDD" id="cd19163">
    <property type="entry name" value="AKR_galDH"/>
    <property type="match status" value="1"/>
</dbReference>
<proteinExistence type="predicted"/>
<organism evidence="2">
    <name type="scientific">Culex tarsalis</name>
    <name type="common">Encephalitis mosquito</name>
    <dbReference type="NCBI Taxonomy" id="7177"/>
    <lineage>
        <taxon>Eukaryota</taxon>
        <taxon>Metazoa</taxon>
        <taxon>Ecdysozoa</taxon>
        <taxon>Arthropoda</taxon>
        <taxon>Hexapoda</taxon>
        <taxon>Insecta</taxon>
        <taxon>Pterygota</taxon>
        <taxon>Neoptera</taxon>
        <taxon>Endopterygota</taxon>
        <taxon>Diptera</taxon>
        <taxon>Nematocera</taxon>
        <taxon>Culicoidea</taxon>
        <taxon>Culicidae</taxon>
        <taxon>Culicinae</taxon>
        <taxon>Culicini</taxon>
        <taxon>Culex</taxon>
        <taxon>Culex</taxon>
    </lineage>
</organism>
<dbReference type="InterPro" id="IPR023210">
    <property type="entry name" value="NADP_OxRdtase_dom"/>
</dbReference>
<dbReference type="InterPro" id="IPR020471">
    <property type="entry name" value="AKR"/>
</dbReference>
<dbReference type="SUPFAM" id="SSF51430">
    <property type="entry name" value="NAD(P)-linked oxidoreductase"/>
    <property type="match status" value="1"/>
</dbReference>
<evidence type="ECO:0000259" key="1">
    <source>
        <dbReference type="Pfam" id="PF00248"/>
    </source>
</evidence>
<accession>A0A1Q3FT10</accession>
<feature type="domain" description="NADP-dependent oxidoreductase" evidence="1">
    <location>
        <begin position="35"/>
        <end position="309"/>
    </location>
</feature>
<dbReference type="InterPro" id="IPR036812">
    <property type="entry name" value="NAD(P)_OxRdtase_dom_sf"/>
</dbReference>
<reference evidence="2" key="1">
    <citation type="submission" date="2017-01" db="EMBL/GenBank/DDBJ databases">
        <title>A deep insight into the sialotranscriptome of adult male and female Cluex tarsalis mosquitoes.</title>
        <authorList>
            <person name="Ribeiro J.M."/>
            <person name="Moreira F."/>
            <person name="Bernard K.A."/>
            <person name="Calvo E."/>
        </authorList>
    </citation>
    <scope>NUCLEOTIDE SEQUENCE</scope>
    <source>
        <strain evidence="2">Kern County</strain>
        <tissue evidence="2">Salivary glands</tissue>
    </source>
</reference>
<sequence length="348" mass="39423">MDQLPSTFVNGFHDEESVRKMQYNLFGKTGLQVSKISLGTGTLSKFYGDLDVATGVKAVHLALRKGINYVDTAPYYGQGRSEEILGQALKDVPRQAYYVATKVGRYELDYENMFDYSAKKTRESVEKSLKLLGVDCLDVVQIHDVEFVEDLSVIWNETLPTLEKLRDEGKLRFIGVSAYPMDVLKKVIAGAPNRFDTVLCYCRNTLIDDSLKEYIPFFAENNLAIICASGHGLGLLTNAGPQPWHPCQDQTKQICREASEYCKQQGVELGKLAMYHFIQFPGPSTFLSGMQTEDLVNINLEAFFCGLTEIEKKVMEHLKKYIFPKITNSNWEGIEVQRYREAMKSLKK</sequence>
<dbReference type="EMBL" id="GFDL01004453">
    <property type="protein sequence ID" value="JAV30592.1"/>
    <property type="molecule type" value="Transcribed_RNA"/>
</dbReference>
<dbReference type="InterPro" id="IPR044479">
    <property type="entry name" value="LGALDH-like"/>
</dbReference>
<name>A0A1Q3FT10_CULTA</name>
<dbReference type="Pfam" id="PF00248">
    <property type="entry name" value="Aldo_ket_red"/>
    <property type="match status" value="1"/>
</dbReference>
<dbReference type="AlphaFoldDB" id="A0A1Q3FT10"/>
<dbReference type="Gene3D" id="3.20.20.100">
    <property type="entry name" value="NADP-dependent oxidoreductase domain"/>
    <property type="match status" value="1"/>
</dbReference>
<protein>
    <submittedName>
        <fullName evidence="2">Putative oxidoreductase</fullName>
    </submittedName>
</protein>
<dbReference type="PANTHER" id="PTHR42686">
    <property type="entry name" value="GH17980P-RELATED"/>
    <property type="match status" value="1"/>
</dbReference>
<dbReference type="GO" id="GO:0010349">
    <property type="term" value="F:L-galactose dehydrogenase activity"/>
    <property type="evidence" value="ECO:0007669"/>
    <property type="project" value="InterPro"/>
</dbReference>
<dbReference type="GO" id="GO:0005829">
    <property type="term" value="C:cytosol"/>
    <property type="evidence" value="ECO:0007669"/>
    <property type="project" value="TreeGrafter"/>
</dbReference>
<dbReference type="PRINTS" id="PR00069">
    <property type="entry name" value="ALDKETRDTASE"/>
</dbReference>
<dbReference type="PANTHER" id="PTHR42686:SF1">
    <property type="entry name" value="GH17980P-RELATED"/>
    <property type="match status" value="1"/>
</dbReference>
<dbReference type="FunFam" id="3.20.20.100:FF:000011">
    <property type="entry name" value="Aldo/keto reductase"/>
    <property type="match status" value="1"/>
</dbReference>
<evidence type="ECO:0000313" key="2">
    <source>
        <dbReference type="EMBL" id="JAV30592.1"/>
    </source>
</evidence>